<dbReference type="InterPro" id="IPR011990">
    <property type="entry name" value="TPR-like_helical_dom_sf"/>
</dbReference>
<name>A0A2S8IKX1_RHOOP</name>
<feature type="domain" description="HTH luxR-type" evidence="3">
    <location>
        <begin position="828"/>
        <end position="893"/>
    </location>
</feature>
<dbReference type="InterPro" id="IPR016032">
    <property type="entry name" value="Sig_transdc_resp-reg_C-effctor"/>
</dbReference>
<dbReference type="SUPFAM" id="SSF48452">
    <property type="entry name" value="TPR-like"/>
    <property type="match status" value="1"/>
</dbReference>
<dbReference type="GO" id="GO:0004016">
    <property type="term" value="F:adenylate cyclase activity"/>
    <property type="evidence" value="ECO:0007669"/>
    <property type="project" value="TreeGrafter"/>
</dbReference>
<dbReference type="PANTHER" id="PTHR16305:SF35">
    <property type="entry name" value="TRANSCRIPTIONAL ACTIVATOR DOMAIN"/>
    <property type="match status" value="1"/>
</dbReference>
<dbReference type="SUPFAM" id="SSF52540">
    <property type="entry name" value="P-loop containing nucleoside triphosphate hydrolases"/>
    <property type="match status" value="1"/>
</dbReference>
<comment type="caution">
    <text evidence="4">The sequence shown here is derived from an EMBL/GenBank/DDBJ whole genome shotgun (WGS) entry which is preliminary data.</text>
</comment>
<accession>A0A2S8IKX1</accession>
<dbReference type="SUPFAM" id="SSF46894">
    <property type="entry name" value="C-terminal effector domain of the bipartite response regulators"/>
    <property type="match status" value="1"/>
</dbReference>
<evidence type="ECO:0000313" key="4">
    <source>
        <dbReference type="EMBL" id="PQP15042.1"/>
    </source>
</evidence>
<dbReference type="InterPro" id="IPR041664">
    <property type="entry name" value="AAA_16"/>
</dbReference>
<evidence type="ECO:0000259" key="3">
    <source>
        <dbReference type="PROSITE" id="PS50043"/>
    </source>
</evidence>
<dbReference type="InterPro" id="IPR036388">
    <property type="entry name" value="WH-like_DNA-bd_sf"/>
</dbReference>
<dbReference type="AlphaFoldDB" id="A0A2S8IKX1"/>
<dbReference type="InterPro" id="IPR000792">
    <property type="entry name" value="Tscrpt_reg_LuxR_C"/>
</dbReference>
<dbReference type="SMART" id="SM00421">
    <property type="entry name" value="HTH_LUXR"/>
    <property type="match status" value="1"/>
</dbReference>
<dbReference type="CDD" id="cd06170">
    <property type="entry name" value="LuxR_C_like"/>
    <property type="match status" value="1"/>
</dbReference>
<dbReference type="GO" id="GO:0005737">
    <property type="term" value="C:cytoplasm"/>
    <property type="evidence" value="ECO:0007669"/>
    <property type="project" value="TreeGrafter"/>
</dbReference>
<dbReference type="PRINTS" id="PR00038">
    <property type="entry name" value="HTHLUXR"/>
</dbReference>
<dbReference type="Pfam" id="PF13191">
    <property type="entry name" value="AAA_16"/>
    <property type="match status" value="1"/>
</dbReference>
<sequence length="899" mass="96604">MLRETRSGRSGTLVLGGDPGIGKSALLDYLAQQATGCRVARAQGVESETELAFAGLHQLCAPMLHKLEHLPLPQRDALGIAFGLRAGNAPNRFLVGQAVLSLLSAVAEQQPLVCLVDDVQWLDRATVQALAFAGRRLLAEPVLLVFAAREIKQQDLLDLPNLLVGGLGDCDARQLLASAIRGRLDSQVLDRVVAETHGNPLALLELSGALTSAELAGGFGLPAQQLAGRIEQSLRMRLEALPPETRRLLLTASAEPVGDVSLLWRAAGLLGIDAGAAAPAEDAGLLELGTRVRFRHPLVRSATYRTATLVERQEVHCALAEATDQQADPDRRAWHRARATPRPDETVAGELEREAGRANGRGGIAAAAAFLERAAELTPEPARRSIRALAAAQAKFDAGASDRAAELLATAEMGPLDDLQRARAERIRAEITFARNRGSDAPALLLDAARRLSLLDAGLARETYLEMLGAVMFAGRLGGYRGLREAAEAARAAPSEPRPPRAIELLLDGLTTRFTEGYAAGVPQLKEALRALSLDDGPGEDDARWLWLASRVASDLWDDESLEEVATLQVRLARNAGVLNVLPIALNYRADVYVHAGEFAAASALIDEAEAITQATGNPSLRYTSLMLAAWRGQAPVVSGLVQASLDDATDRGEGRAITLAEYAEAVLYNGLGRYQEAFDAALRACEHGELGLGGWALIELVEAAARSGRPQAAAAALARLEERTRASGTEWALGIEARSRALLSEDGTADALYREAIERLASGRVVIHLARARLLYGEWLRRENRRSDSREQLRVAHEMFNHVGADGFAERARRELLATGEKARKRTVETLGDLTAKETQIARLAGGGHTNPEIGGLLFISSRTVEWHLHNVYTKLGIVSRRELRKVLTSNGVATLPI</sequence>
<dbReference type="PROSITE" id="PS00622">
    <property type="entry name" value="HTH_LUXR_1"/>
    <property type="match status" value="1"/>
</dbReference>
<organism evidence="4 5">
    <name type="scientific">Rhodococcus opacus</name>
    <name type="common">Nocardia opaca</name>
    <dbReference type="NCBI Taxonomy" id="37919"/>
    <lineage>
        <taxon>Bacteria</taxon>
        <taxon>Bacillati</taxon>
        <taxon>Actinomycetota</taxon>
        <taxon>Actinomycetes</taxon>
        <taxon>Mycobacteriales</taxon>
        <taxon>Nocardiaceae</taxon>
        <taxon>Rhodococcus</taxon>
    </lineage>
</organism>
<evidence type="ECO:0000256" key="1">
    <source>
        <dbReference type="ARBA" id="ARBA00022741"/>
    </source>
</evidence>
<dbReference type="GO" id="GO:0006355">
    <property type="term" value="P:regulation of DNA-templated transcription"/>
    <property type="evidence" value="ECO:0007669"/>
    <property type="project" value="InterPro"/>
</dbReference>
<dbReference type="GO" id="GO:0005524">
    <property type="term" value="F:ATP binding"/>
    <property type="evidence" value="ECO:0007669"/>
    <property type="project" value="UniProtKB-KW"/>
</dbReference>
<evidence type="ECO:0000313" key="5">
    <source>
        <dbReference type="Proteomes" id="UP000239290"/>
    </source>
</evidence>
<dbReference type="GO" id="GO:0003677">
    <property type="term" value="F:DNA binding"/>
    <property type="evidence" value="ECO:0007669"/>
    <property type="project" value="InterPro"/>
</dbReference>
<keyword evidence="2" id="KW-0067">ATP-binding</keyword>
<dbReference type="Pfam" id="PF00196">
    <property type="entry name" value="GerE"/>
    <property type="match status" value="1"/>
</dbReference>
<dbReference type="PANTHER" id="PTHR16305">
    <property type="entry name" value="TESTICULAR SOLUBLE ADENYLYL CYCLASE"/>
    <property type="match status" value="1"/>
</dbReference>
<dbReference type="Proteomes" id="UP000239290">
    <property type="component" value="Unassembled WGS sequence"/>
</dbReference>
<dbReference type="InterPro" id="IPR027417">
    <property type="entry name" value="P-loop_NTPase"/>
</dbReference>
<dbReference type="EMBL" id="PUIO01000079">
    <property type="protein sequence ID" value="PQP15042.1"/>
    <property type="molecule type" value="Genomic_DNA"/>
</dbReference>
<dbReference type="PROSITE" id="PS50043">
    <property type="entry name" value="HTH_LUXR_2"/>
    <property type="match status" value="1"/>
</dbReference>
<gene>
    <name evidence="4" type="ORF">C5613_39190</name>
</gene>
<dbReference type="Gene3D" id="1.10.10.10">
    <property type="entry name" value="Winged helix-like DNA-binding domain superfamily/Winged helix DNA-binding domain"/>
    <property type="match status" value="1"/>
</dbReference>
<protein>
    <submittedName>
        <fullName evidence="4">LuxR family transcriptional regulator</fullName>
    </submittedName>
</protein>
<evidence type="ECO:0000256" key="2">
    <source>
        <dbReference type="ARBA" id="ARBA00022840"/>
    </source>
</evidence>
<proteinExistence type="predicted"/>
<keyword evidence="1" id="KW-0547">Nucleotide-binding</keyword>
<reference evidence="5" key="1">
    <citation type="submission" date="2018-02" db="EMBL/GenBank/DDBJ databases">
        <title>Draft genome sequencing of Rhodococcus opacus KU647198.</title>
        <authorList>
            <person name="Zheng B.-X."/>
        </authorList>
    </citation>
    <scope>NUCLEOTIDE SEQUENCE [LARGE SCALE GENOMIC DNA]</scope>
    <source>
        <strain evidence="5">04-OD7</strain>
    </source>
</reference>